<dbReference type="GO" id="GO:0003677">
    <property type="term" value="F:DNA binding"/>
    <property type="evidence" value="ECO:0007669"/>
    <property type="project" value="UniProtKB-KW"/>
</dbReference>
<dbReference type="InterPro" id="IPR013430">
    <property type="entry name" value="Toxin_antidote_HigA"/>
</dbReference>
<dbReference type="EMBL" id="CP027228">
    <property type="protein sequence ID" value="AVM48849.1"/>
    <property type="molecule type" value="Genomic_DNA"/>
</dbReference>
<feature type="domain" description="HTH cro/C1-type" evidence="2">
    <location>
        <begin position="19"/>
        <end position="73"/>
    </location>
</feature>
<keyword evidence="1" id="KW-0238">DNA-binding</keyword>
<dbReference type="InterPro" id="IPR010982">
    <property type="entry name" value="Lambda_DNA-bd_dom_sf"/>
</dbReference>
<protein>
    <submittedName>
        <fullName evidence="3">Addiction module antidote protein, HigA family</fullName>
    </submittedName>
</protein>
<proteinExistence type="predicted"/>
<dbReference type="SMART" id="SM00530">
    <property type="entry name" value="HTH_XRE"/>
    <property type="match status" value="1"/>
</dbReference>
<dbReference type="AlphaFoldDB" id="A0A2S0L6C7"/>
<dbReference type="SUPFAM" id="SSF47413">
    <property type="entry name" value="lambda repressor-like DNA-binding domains"/>
    <property type="match status" value="1"/>
</dbReference>
<evidence type="ECO:0000259" key="2">
    <source>
        <dbReference type="PROSITE" id="PS50943"/>
    </source>
</evidence>
<accession>A0A2S0L6C7</accession>
<sequence>MSNVNEYNDIVAFHPGYYIADIIEDMEVSQAEFATRMGTTAKTLSQLINGQANISNDLAKKLSAMLGTSVEVWQNLQNTYDQKLIEIQQAKDIDAQAELVKEIDYKYFVDEVGLQKTRSINDKVANLCKYFKVADLRIMLQPDFLINFRSSPSFNSDKNIINSRAWIQTAINISKDIETKPYNAAKLKGYLPELRGMTVKKPKEFLPRMHEIFAECGIAFVLLPHLKNSGVNGAVKWVTDDRVVLAINNRGVYADKFWFSLFHEIRHVLQQKIKKVFISSTLEEMMDINNKLEIDADKFAKNYLISPEDYRRLAPSRYTSDDEIVEFAKTIGIHPGIVAVRLQYEGIIQQERCSKLKEKYVFETKKIA</sequence>
<keyword evidence="4" id="KW-1185">Reference proteome</keyword>
<dbReference type="OrthoDB" id="9796786at2"/>
<evidence type="ECO:0000313" key="3">
    <source>
        <dbReference type="EMBL" id="AVM48849.1"/>
    </source>
</evidence>
<dbReference type="GeneID" id="78392256"/>
<gene>
    <name evidence="3" type="primary">higA</name>
    <name evidence="3" type="ORF">C5Q96_08275</name>
</gene>
<name>A0A2S0L6C7_9FIRM</name>
<evidence type="ECO:0000256" key="1">
    <source>
        <dbReference type="ARBA" id="ARBA00023125"/>
    </source>
</evidence>
<organism evidence="3 4">
    <name type="scientific">Mogibacterium diversum</name>
    <dbReference type="NCBI Taxonomy" id="114527"/>
    <lineage>
        <taxon>Bacteria</taxon>
        <taxon>Bacillati</taxon>
        <taxon>Bacillota</taxon>
        <taxon>Clostridia</taxon>
        <taxon>Peptostreptococcales</taxon>
        <taxon>Anaerovoracaceae</taxon>
        <taxon>Mogibacterium</taxon>
    </lineage>
</organism>
<dbReference type="CDD" id="cd00093">
    <property type="entry name" value="HTH_XRE"/>
    <property type="match status" value="1"/>
</dbReference>
<dbReference type="KEGG" id="mdv:C5Q96_08275"/>
<dbReference type="Proteomes" id="UP000237883">
    <property type="component" value="Chromosome"/>
</dbReference>
<dbReference type="PANTHER" id="PTHR36924">
    <property type="entry name" value="ANTITOXIN HIGA-1"/>
    <property type="match status" value="1"/>
</dbReference>
<dbReference type="Pfam" id="PF01381">
    <property type="entry name" value="HTH_3"/>
    <property type="match status" value="1"/>
</dbReference>
<evidence type="ECO:0000313" key="4">
    <source>
        <dbReference type="Proteomes" id="UP000237883"/>
    </source>
</evidence>
<reference evidence="4" key="1">
    <citation type="submission" date="2018-02" db="EMBL/GenBank/DDBJ databases">
        <authorList>
            <person name="Holder M.E."/>
            <person name="Ajami N.J."/>
            <person name="Petrosino J.F."/>
        </authorList>
    </citation>
    <scope>NUCLEOTIDE SEQUENCE [LARGE SCALE GENOMIC DNA]</scope>
    <source>
        <strain evidence="4">CCUG 47132</strain>
    </source>
</reference>
<dbReference type="InterPro" id="IPR001387">
    <property type="entry name" value="Cro/C1-type_HTH"/>
</dbReference>
<dbReference type="Gene3D" id="1.10.260.40">
    <property type="entry name" value="lambda repressor-like DNA-binding domains"/>
    <property type="match status" value="1"/>
</dbReference>
<dbReference type="PROSITE" id="PS50943">
    <property type="entry name" value="HTH_CROC1"/>
    <property type="match status" value="1"/>
</dbReference>
<dbReference type="NCBIfam" id="TIGR02607">
    <property type="entry name" value="antidote_HigA"/>
    <property type="match status" value="1"/>
</dbReference>
<dbReference type="PANTHER" id="PTHR36924:SF1">
    <property type="entry name" value="ANTITOXIN HIGA-1"/>
    <property type="match status" value="1"/>
</dbReference>
<dbReference type="RefSeq" id="WP_106057903.1">
    <property type="nucleotide sequence ID" value="NZ_CP027228.1"/>
</dbReference>